<comment type="caution">
    <text evidence="1">The sequence shown here is derived from an EMBL/GenBank/DDBJ whole genome shotgun (WGS) entry which is preliminary data.</text>
</comment>
<name>R1GS04_9GAMM</name>
<gene>
    <name evidence="1" type="ORF">G113_14225</name>
</gene>
<dbReference type="AlphaFoldDB" id="R1GS04"/>
<dbReference type="Gene3D" id="3.40.50.300">
    <property type="entry name" value="P-loop containing nucleotide triphosphate hydrolases"/>
    <property type="match status" value="1"/>
</dbReference>
<evidence type="ECO:0000313" key="1">
    <source>
        <dbReference type="EMBL" id="EOD54445.1"/>
    </source>
</evidence>
<dbReference type="Proteomes" id="UP000013526">
    <property type="component" value="Unassembled WGS sequence"/>
</dbReference>
<sequence>EILVIDEGRIVERGNHEALMAHGGTYAQLRAIQFGDMSVGNKG</sequence>
<protein>
    <submittedName>
        <fullName evidence="1">Lipid A export ATP-binding/permease protein</fullName>
    </submittedName>
</protein>
<reference evidence="1 2" key="1">
    <citation type="journal article" date="2013" name="Genome Announc.">
        <title>Draft Genome Sequence of Aeromonas molluscorum Strain 848TT, Isolated from Bivalve Molluscs.</title>
        <authorList>
            <person name="Spataro N."/>
            <person name="Farfan M."/>
            <person name="Albarral V."/>
            <person name="Sanglas A."/>
            <person name="Loren J.G."/>
            <person name="Fuste M.C."/>
            <person name="Bosch E."/>
        </authorList>
    </citation>
    <scope>NUCLEOTIDE SEQUENCE [LARGE SCALE GENOMIC DNA]</scope>
    <source>
        <strain evidence="1 2">848</strain>
    </source>
</reference>
<accession>R1GS04</accession>
<proteinExistence type="predicted"/>
<keyword evidence="2" id="KW-1185">Reference proteome</keyword>
<organism evidence="1 2">
    <name type="scientific">Aeromonas molluscorum 848</name>
    <dbReference type="NCBI Taxonomy" id="1268236"/>
    <lineage>
        <taxon>Bacteria</taxon>
        <taxon>Pseudomonadati</taxon>
        <taxon>Pseudomonadota</taxon>
        <taxon>Gammaproteobacteria</taxon>
        <taxon>Aeromonadales</taxon>
        <taxon>Aeromonadaceae</taxon>
        <taxon>Aeromonas</taxon>
    </lineage>
</organism>
<evidence type="ECO:0000313" key="2">
    <source>
        <dbReference type="Proteomes" id="UP000013526"/>
    </source>
</evidence>
<dbReference type="EMBL" id="AQGQ01000106">
    <property type="protein sequence ID" value="EOD54445.1"/>
    <property type="molecule type" value="Genomic_DNA"/>
</dbReference>
<feature type="non-terminal residue" evidence="1">
    <location>
        <position position="1"/>
    </location>
</feature>
<keyword evidence="1" id="KW-0067">ATP-binding</keyword>
<dbReference type="SUPFAM" id="SSF52540">
    <property type="entry name" value="P-loop containing nucleoside triphosphate hydrolases"/>
    <property type="match status" value="1"/>
</dbReference>
<dbReference type="GO" id="GO:0005524">
    <property type="term" value="F:ATP binding"/>
    <property type="evidence" value="ECO:0007669"/>
    <property type="project" value="UniProtKB-KW"/>
</dbReference>
<dbReference type="InterPro" id="IPR027417">
    <property type="entry name" value="P-loop_NTPase"/>
</dbReference>
<dbReference type="PATRIC" id="fig|1268236.3.peg.2795"/>
<keyword evidence="1" id="KW-0547">Nucleotide-binding</keyword>